<dbReference type="Proteomes" id="UP001501285">
    <property type="component" value="Unassembled WGS sequence"/>
</dbReference>
<gene>
    <name evidence="1" type="ORF">GCM10009740_31890</name>
</gene>
<evidence type="ECO:0000313" key="1">
    <source>
        <dbReference type="EMBL" id="GAA2037618.1"/>
    </source>
</evidence>
<dbReference type="EMBL" id="BAAANB010000021">
    <property type="protein sequence ID" value="GAA2037618.1"/>
    <property type="molecule type" value="Genomic_DNA"/>
</dbReference>
<accession>A0ABP5G3L5</accession>
<organism evidence="1 2">
    <name type="scientific">Terrabacter terrae</name>
    <dbReference type="NCBI Taxonomy" id="318434"/>
    <lineage>
        <taxon>Bacteria</taxon>
        <taxon>Bacillati</taxon>
        <taxon>Actinomycetota</taxon>
        <taxon>Actinomycetes</taxon>
        <taxon>Micrococcales</taxon>
        <taxon>Intrasporangiaceae</taxon>
        <taxon>Terrabacter</taxon>
    </lineage>
</organism>
<protein>
    <submittedName>
        <fullName evidence="1">Uncharacterized protein</fullName>
    </submittedName>
</protein>
<name>A0ABP5G3L5_9MICO</name>
<evidence type="ECO:0000313" key="2">
    <source>
        <dbReference type="Proteomes" id="UP001501285"/>
    </source>
</evidence>
<proteinExistence type="predicted"/>
<sequence>MTTYVRVDENIYGRMGLKFVLTPDGQSLQLLPGQLADPGSDVVSHVGEARFHVRISTPVATDADVPDALGLALRRVADRLFGILPDGTEDPDASGFVEGVLGPAVHDGGLVLTLDTESFGFNPPMVETMTRIFVEELEPLAIPVELTAASWATDEVPPAWRSSAERLQG</sequence>
<reference evidence="2" key="1">
    <citation type="journal article" date="2019" name="Int. J. Syst. Evol. Microbiol.">
        <title>The Global Catalogue of Microorganisms (GCM) 10K type strain sequencing project: providing services to taxonomists for standard genome sequencing and annotation.</title>
        <authorList>
            <consortium name="The Broad Institute Genomics Platform"/>
            <consortium name="The Broad Institute Genome Sequencing Center for Infectious Disease"/>
            <person name="Wu L."/>
            <person name="Ma J."/>
        </authorList>
    </citation>
    <scope>NUCLEOTIDE SEQUENCE [LARGE SCALE GENOMIC DNA]</scope>
    <source>
        <strain evidence="2">JCM 14283</strain>
    </source>
</reference>
<keyword evidence="2" id="KW-1185">Reference proteome</keyword>
<comment type="caution">
    <text evidence="1">The sequence shown here is derived from an EMBL/GenBank/DDBJ whole genome shotgun (WGS) entry which is preliminary data.</text>
</comment>
<dbReference type="RefSeq" id="WP_343993110.1">
    <property type="nucleotide sequence ID" value="NZ_BAAANB010000021.1"/>
</dbReference>